<keyword evidence="3" id="KW-0378">Hydrolase</keyword>
<dbReference type="SMART" id="SM00226">
    <property type="entry name" value="LMWPc"/>
    <property type="match status" value="1"/>
</dbReference>
<evidence type="ECO:0000313" key="8">
    <source>
        <dbReference type="Proteomes" id="UP000317638"/>
    </source>
</evidence>
<evidence type="ECO:0000259" key="6">
    <source>
        <dbReference type="SMART" id="SM00226"/>
    </source>
</evidence>
<evidence type="ECO:0000256" key="2">
    <source>
        <dbReference type="ARBA" id="ARBA00013064"/>
    </source>
</evidence>
<dbReference type="OrthoDB" id="9784339at2"/>
<dbReference type="InterPro" id="IPR023485">
    <property type="entry name" value="Ptyr_pPase"/>
</dbReference>
<accession>A0A553K0G6</accession>
<evidence type="ECO:0000313" key="7">
    <source>
        <dbReference type="EMBL" id="TRY18200.1"/>
    </source>
</evidence>
<dbReference type="InterPro" id="IPR036196">
    <property type="entry name" value="Ptyr_pPase_sf"/>
</dbReference>
<dbReference type="CDD" id="cd16343">
    <property type="entry name" value="LMWPTP"/>
    <property type="match status" value="1"/>
</dbReference>
<evidence type="ECO:0000256" key="3">
    <source>
        <dbReference type="ARBA" id="ARBA00022801"/>
    </source>
</evidence>
<comment type="similarity">
    <text evidence="1">Belongs to the low molecular weight phosphotyrosine protein phosphatase family.</text>
</comment>
<feature type="domain" description="Phosphotyrosine protein phosphatase I" evidence="6">
    <location>
        <begin position="2"/>
        <end position="148"/>
    </location>
</feature>
<feature type="active site" evidence="5">
    <location>
        <position position="14"/>
    </location>
</feature>
<dbReference type="InterPro" id="IPR017867">
    <property type="entry name" value="Tyr_phospatase_low_mol_wt"/>
</dbReference>
<keyword evidence="8" id="KW-1185">Reference proteome</keyword>
<dbReference type="Pfam" id="PF01451">
    <property type="entry name" value="LMWPc"/>
    <property type="match status" value="1"/>
</dbReference>
<evidence type="ECO:0000256" key="4">
    <source>
        <dbReference type="ARBA" id="ARBA00022912"/>
    </source>
</evidence>
<proteinExistence type="inferred from homology"/>
<keyword evidence="4" id="KW-0904">Protein phosphatase</keyword>
<evidence type="ECO:0000256" key="1">
    <source>
        <dbReference type="ARBA" id="ARBA00011063"/>
    </source>
</evidence>
<dbReference type="PRINTS" id="PR00719">
    <property type="entry name" value="LMWPTPASE"/>
</dbReference>
<dbReference type="Proteomes" id="UP000317638">
    <property type="component" value="Unassembled WGS sequence"/>
</dbReference>
<name>A0A553K0G6_9ACTN</name>
<dbReference type="SUPFAM" id="SSF52788">
    <property type="entry name" value="Phosphotyrosine protein phosphatases I"/>
    <property type="match status" value="1"/>
</dbReference>
<dbReference type="AlphaFoldDB" id="A0A553K0G6"/>
<dbReference type="EC" id="3.1.3.48" evidence="2"/>
<dbReference type="Gene3D" id="3.40.50.2300">
    <property type="match status" value="1"/>
</dbReference>
<protein>
    <recommendedName>
        <fullName evidence="2">protein-tyrosine-phosphatase</fullName>
        <ecNumber evidence="2">3.1.3.48</ecNumber>
    </recommendedName>
</protein>
<evidence type="ECO:0000256" key="5">
    <source>
        <dbReference type="PIRSR" id="PIRSR617867-1"/>
    </source>
</evidence>
<dbReference type="PANTHER" id="PTHR11717:SF7">
    <property type="entry name" value="LOW MOLECULAR WEIGHT PHOSPHOTYROSINE PROTEIN PHOSPHATASE"/>
    <property type="match status" value="1"/>
</dbReference>
<reference evidence="7 8" key="1">
    <citation type="submission" date="2019-07" db="EMBL/GenBank/DDBJ databases">
        <authorList>
            <person name="Zhou L.-Y."/>
        </authorList>
    </citation>
    <scope>NUCLEOTIDE SEQUENCE [LARGE SCALE GENOMIC DNA]</scope>
    <source>
        <strain evidence="7 8">YIM 101269</strain>
    </source>
</reference>
<dbReference type="InterPro" id="IPR050438">
    <property type="entry name" value="LMW_PTPase"/>
</dbReference>
<comment type="caution">
    <text evidence="7">The sequence shown here is derived from an EMBL/GenBank/DDBJ whole genome shotgun (WGS) entry which is preliminary data.</text>
</comment>
<dbReference type="GO" id="GO:0004725">
    <property type="term" value="F:protein tyrosine phosphatase activity"/>
    <property type="evidence" value="ECO:0007669"/>
    <property type="project" value="UniProtKB-EC"/>
</dbReference>
<dbReference type="PANTHER" id="PTHR11717">
    <property type="entry name" value="LOW MOLECULAR WEIGHT PROTEIN TYROSINE PHOSPHATASE"/>
    <property type="match status" value="1"/>
</dbReference>
<sequence length="154" mass="16412">MTSLVFVCLGNICRSPMAERVARRVAAERGLELEISSYALSTEEAGNPIDPRAAAVLQAAGYETGGHRARQISAADVDSADLVVAVEPYQVERLRRMSPGADHIRLLNDFNPAMPPGTPLEDPWYGDSAGFHATLADVEAAIPGILDEVLAAAR</sequence>
<dbReference type="RefSeq" id="WP_143938176.1">
    <property type="nucleotide sequence ID" value="NZ_VKKG01000003.1"/>
</dbReference>
<gene>
    <name evidence="7" type="ORF">FOJ82_09135</name>
</gene>
<feature type="active site" description="Nucleophile" evidence="5">
    <location>
        <position position="8"/>
    </location>
</feature>
<dbReference type="EMBL" id="VKKG01000003">
    <property type="protein sequence ID" value="TRY18200.1"/>
    <property type="molecule type" value="Genomic_DNA"/>
</dbReference>
<feature type="active site" description="Proton donor" evidence="5">
    <location>
        <position position="122"/>
    </location>
</feature>
<organism evidence="7 8">
    <name type="scientific">Tessaracoccus rhinocerotis</name>
    <dbReference type="NCBI Taxonomy" id="1689449"/>
    <lineage>
        <taxon>Bacteria</taxon>
        <taxon>Bacillati</taxon>
        <taxon>Actinomycetota</taxon>
        <taxon>Actinomycetes</taxon>
        <taxon>Propionibacteriales</taxon>
        <taxon>Propionibacteriaceae</taxon>
        <taxon>Tessaracoccus</taxon>
    </lineage>
</organism>